<dbReference type="AlphaFoldDB" id="A0A7X1AP96"/>
<sequence>MSLSLACNAAKMHANGCLNIWGSPLTSTNNPLEVLITKAAYEFMTEFAQARALFKDEDARNNLTHAGEFGGYRERIVGALIKKFLPKHFSIGDGFAVNTASSRTKQIDLMVYDAQITPTLESAGTRFFPYEAVVALGEVKSTLDYKGLRTAIDVMRENKRIRECAPHNPFPIRPAGLSESIVHHLTTVEPAEFNKWRDFTHLEQALSDFKNGVTPSTPTESQNHKSLVFNPKYFEELNVVSFLVCDQITGFHNMDNIRLGQMLYTRDTANEHIGFNLILSIQDGLILHSNRLAGGSGLTPFPKHRNYKSIISILKAEPDDVSHIVTFVSMLLHAISRTAIFEFSPLPYLAQLNETVRTSTKFRNLYE</sequence>
<evidence type="ECO:0000313" key="2">
    <source>
        <dbReference type="EMBL" id="MBC2408209.1"/>
    </source>
</evidence>
<name>A0A7X1AP96_9PSED</name>
<proteinExistence type="predicted"/>
<dbReference type="RefSeq" id="WP_185706150.1">
    <property type="nucleotide sequence ID" value="NZ_JAAXCZ010000003.1"/>
</dbReference>
<gene>
    <name evidence="2" type="ORF">HF257_19535</name>
</gene>
<comment type="caution">
    <text evidence="2">The sequence shown here is derived from an EMBL/GenBank/DDBJ whole genome shotgun (WGS) entry which is preliminary data.</text>
</comment>
<dbReference type="Pfam" id="PF20247">
    <property type="entry name" value="DUF6602"/>
    <property type="match status" value="1"/>
</dbReference>
<dbReference type="Proteomes" id="UP000520513">
    <property type="component" value="Unassembled WGS sequence"/>
</dbReference>
<reference evidence="2 3" key="1">
    <citation type="submission" date="2020-04" db="EMBL/GenBank/DDBJ databases">
        <title>Pseudomonas crami sp. nov., a novel proteolytic bacterial species isolated from cream.</title>
        <authorList>
            <person name="Hofmann K."/>
            <person name="Woller A."/>
            <person name="Huptas C."/>
            <person name="Wenning M."/>
            <person name="Scherer S."/>
            <person name="Doll E.V."/>
        </authorList>
    </citation>
    <scope>NUCLEOTIDE SEQUENCE [LARGE SCALE GENOMIC DNA]</scope>
    <source>
        <strain evidence="2 3">WS 5106</strain>
    </source>
</reference>
<evidence type="ECO:0000259" key="1">
    <source>
        <dbReference type="Pfam" id="PF20247"/>
    </source>
</evidence>
<protein>
    <recommendedName>
        <fullName evidence="1">DUF6602 domain-containing protein</fullName>
    </recommendedName>
</protein>
<accession>A0A7X1AP96</accession>
<dbReference type="EMBL" id="JAAXCY010000007">
    <property type="protein sequence ID" value="MBC2408209.1"/>
    <property type="molecule type" value="Genomic_DNA"/>
</dbReference>
<dbReference type="CDD" id="cd21173">
    <property type="entry name" value="NucC-like"/>
    <property type="match status" value="1"/>
</dbReference>
<organism evidence="2 3">
    <name type="scientific">Pseudomonas cremoris</name>
    <dbReference type="NCBI Taxonomy" id="2724178"/>
    <lineage>
        <taxon>Bacteria</taxon>
        <taxon>Pseudomonadati</taxon>
        <taxon>Pseudomonadota</taxon>
        <taxon>Gammaproteobacteria</taxon>
        <taxon>Pseudomonadales</taxon>
        <taxon>Pseudomonadaceae</taxon>
        <taxon>Pseudomonas</taxon>
    </lineage>
</organism>
<evidence type="ECO:0000313" key="3">
    <source>
        <dbReference type="Proteomes" id="UP000520513"/>
    </source>
</evidence>
<dbReference type="InterPro" id="IPR046537">
    <property type="entry name" value="DUF6602"/>
</dbReference>
<feature type="domain" description="DUF6602" evidence="1">
    <location>
        <begin position="59"/>
        <end position="157"/>
    </location>
</feature>